<organism evidence="1">
    <name type="scientific">Rhizophora mucronata</name>
    <name type="common">Asiatic mangrove</name>
    <dbReference type="NCBI Taxonomy" id="61149"/>
    <lineage>
        <taxon>Eukaryota</taxon>
        <taxon>Viridiplantae</taxon>
        <taxon>Streptophyta</taxon>
        <taxon>Embryophyta</taxon>
        <taxon>Tracheophyta</taxon>
        <taxon>Spermatophyta</taxon>
        <taxon>Magnoliopsida</taxon>
        <taxon>eudicotyledons</taxon>
        <taxon>Gunneridae</taxon>
        <taxon>Pentapetalae</taxon>
        <taxon>rosids</taxon>
        <taxon>fabids</taxon>
        <taxon>Malpighiales</taxon>
        <taxon>Rhizophoraceae</taxon>
        <taxon>Rhizophora</taxon>
    </lineage>
</organism>
<name>A0A2P2QNS1_RHIMU</name>
<evidence type="ECO:0000313" key="1">
    <source>
        <dbReference type="EMBL" id="MBX68643.1"/>
    </source>
</evidence>
<reference evidence="1" key="1">
    <citation type="submission" date="2018-02" db="EMBL/GenBank/DDBJ databases">
        <title>Rhizophora mucronata_Transcriptome.</title>
        <authorList>
            <person name="Meera S.P."/>
            <person name="Sreeshan A."/>
            <person name="Augustine A."/>
        </authorList>
    </citation>
    <scope>NUCLEOTIDE SEQUENCE</scope>
    <source>
        <tissue evidence="1">Leaf</tissue>
    </source>
</reference>
<proteinExistence type="predicted"/>
<dbReference type="EMBL" id="GGEC01088159">
    <property type="protein sequence ID" value="MBX68643.1"/>
    <property type="molecule type" value="Transcribed_RNA"/>
</dbReference>
<protein>
    <submittedName>
        <fullName evidence="1">Uncharacterized protein</fullName>
    </submittedName>
</protein>
<sequence length="15" mass="1608">MSSPTVGCGGRIRWT</sequence>
<accession>A0A2P2QNS1</accession>